<evidence type="ECO:0000256" key="3">
    <source>
        <dbReference type="SAM" id="MobiDB-lite"/>
    </source>
</evidence>
<dbReference type="PANTHER" id="PTHR10457">
    <property type="entry name" value="MEVALONATE KINASE/GALACTOKINASE"/>
    <property type="match status" value="1"/>
</dbReference>
<dbReference type="Pfam" id="PF08544">
    <property type="entry name" value="GHMP_kinases_C"/>
    <property type="match status" value="1"/>
</dbReference>
<dbReference type="InterPro" id="IPR013750">
    <property type="entry name" value="GHMP_kinase_C_dom"/>
</dbReference>
<accession>A0ABR2N3R9</accession>
<dbReference type="InterPro" id="IPR036554">
    <property type="entry name" value="GHMP_kinase_C_sf"/>
</dbReference>
<evidence type="ECO:0000313" key="6">
    <source>
        <dbReference type="Proteomes" id="UP001412067"/>
    </source>
</evidence>
<dbReference type="Proteomes" id="UP001412067">
    <property type="component" value="Unassembled WGS sequence"/>
</dbReference>
<name>A0ABR2N3R9_9ASPA</name>
<keyword evidence="1" id="KW-0547">Nucleotide-binding</keyword>
<protein>
    <submittedName>
        <fullName evidence="5">Galactokinase</fullName>
    </submittedName>
</protein>
<feature type="domain" description="GHMP kinase C-terminal" evidence="4">
    <location>
        <begin position="56"/>
        <end position="110"/>
    </location>
</feature>
<gene>
    <name evidence="5" type="primary">GAL1</name>
    <name evidence="5" type="ORF">KSP40_PGU012950</name>
</gene>
<proteinExistence type="predicted"/>
<evidence type="ECO:0000256" key="2">
    <source>
        <dbReference type="ARBA" id="ARBA00022840"/>
    </source>
</evidence>
<feature type="region of interest" description="Disordered" evidence="3">
    <location>
        <begin position="1"/>
        <end position="23"/>
    </location>
</feature>
<evidence type="ECO:0000259" key="4">
    <source>
        <dbReference type="Pfam" id="PF08544"/>
    </source>
</evidence>
<sequence length="126" mass="13934">MPTTRRSLPPGDTVGRVNQGGTKTPKQIFSGVKFHMEDFFRTNYSGMDIRSLASIVHHLDLNSLLHISYYFSSCAELEELLKVCRDNGALGARLTGAGWGGCAVTWVKDGMIPQFILNLKVNSFIL</sequence>
<reference evidence="5 6" key="1">
    <citation type="journal article" date="2022" name="Nat. Plants">
        <title>Genomes of leafy and leafless Platanthera orchids illuminate the evolution of mycoheterotrophy.</title>
        <authorList>
            <person name="Li M.H."/>
            <person name="Liu K.W."/>
            <person name="Li Z."/>
            <person name="Lu H.C."/>
            <person name="Ye Q.L."/>
            <person name="Zhang D."/>
            <person name="Wang J.Y."/>
            <person name="Li Y.F."/>
            <person name="Zhong Z.M."/>
            <person name="Liu X."/>
            <person name="Yu X."/>
            <person name="Liu D.K."/>
            <person name="Tu X.D."/>
            <person name="Liu B."/>
            <person name="Hao Y."/>
            <person name="Liao X.Y."/>
            <person name="Jiang Y.T."/>
            <person name="Sun W.H."/>
            <person name="Chen J."/>
            <person name="Chen Y.Q."/>
            <person name="Ai Y."/>
            <person name="Zhai J.W."/>
            <person name="Wu S.S."/>
            <person name="Zhou Z."/>
            <person name="Hsiao Y.Y."/>
            <person name="Wu W.L."/>
            <person name="Chen Y.Y."/>
            <person name="Lin Y.F."/>
            <person name="Hsu J.L."/>
            <person name="Li C.Y."/>
            <person name="Wang Z.W."/>
            <person name="Zhao X."/>
            <person name="Zhong W.Y."/>
            <person name="Ma X.K."/>
            <person name="Ma L."/>
            <person name="Huang J."/>
            <person name="Chen G.Z."/>
            <person name="Huang M.Z."/>
            <person name="Huang L."/>
            <person name="Peng D.H."/>
            <person name="Luo Y.B."/>
            <person name="Zou S.Q."/>
            <person name="Chen S.P."/>
            <person name="Lan S."/>
            <person name="Tsai W.C."/>
            <person name="Van de Peer Y."/>
            <person name="Liu Z.J."/>
        </authorList>
    </citation>
    <scope>NUCLEOTIDE SEQUENCE [LARGE SCALE GENOMIC DNA]</scope>
    <source>
        <strain evidence="5">Lor288</strain>
    </source>
</reference>
<dbReference type="EMBL" id="JBBWWR010000002">
    <property type="protein sequence ID" value="KAK8970478.1"/>
    <property type="molecule type" value="Genomic_DNA"/>
</dbReference>
<dbReference type="PANTHER" id="PTHR10457:SF7">
    <property type="entry name" value="GALACTOKINASE-RELATED"/>
    <property type="match status" value="1"/>
</dbReference>
<dbReference type="SUPFAM" id="SSF55060">
    <property type="entry name" value="GHMP Kinase, C-terminal domain"/>
    <property type="match status" value="1"/>
</dbReference>
<organism evidence="5 6">
    <name type="scientific">Platanthera guangdongensis</name>
    <dbReference type="NCBI Taxonomy" id="2320717"/>
    <lineage>
        <taxon>Eukaryota</taxon>
        <taxon>Viridiplantae</taxon>
        <taxon>Streptophyta</taxon>
        <taxon>Embryophyta</taxon>
        <taxon>Tracheophyta</taxon>
        <taxon>Spermatophyta</taxon>
        <taxon>Magnoliopsida</taxon>
        <taxon>Liliopsida</taxon>
        <taxon>Asparagales</taxon>
        <taxon>Orchidaceae</taxon>
        <taxon>Orchidoideae</taxon>
        <taxon>Orchideae</taxon>
        <taxon>Orchidinae</taxon>
        <taxon>Platanthera</taxon>
    </lineage>
</organism>
<comment type="caution">
    <text evidence="5">The sequence shown here is derived from an EMBL/GenBank/DDBJ whole genome shotgun (WGS) entry which is preliminary data.</text>
</comment>
<keyword evidence="2" id="KW-0067">ATP-binding</keyword>
<keyword evidence="6" id="KW-1185">Reference proteome</keyword>
<evidence type="ECO:0000313" key="5">
    <source>
        <dbReference type="EMBL" id="KAK8970478.1"/>
    </source>
</evidence>
<evidence type="ECO:0000256" key="1">
    <source>
        <dbReference type="ARBA" id="ARBA00022741"/>
    </source>
</evidence>
<dbReference type="Gene3D" id="3.30.70.3170">
    <property type="match status" value="1"/>
</dbReference>